<name>A0A7K3NIL6_9BACT</name>
<dbReference type="Pfam" id="PF07811">
    <property type="entry name" value="TadE"/>
    <property type="match status" value="1"/>
</dbReference>
<reference evidence="3 4" key="1">
    <citation type="submission" date="2020-02" db="EMBL/GenBank/DDBJ databases">
        <title>Comparative genomics of sulfur disproportionating microorganisms.</title>
        <authorList>
            <person name="Ward L.M."/>
            <person name="Bertran E."/>
            <person name="Johnston D.T."/>
        </authorList>
    </citation>
    <scope>NUCLEOTIDE SEQUENCE [LARGE SCALE GENOMIC DNA]</scope>
    <source>
        <strain evidence="3 4">DSM 3696</strain>
    </source>
</reference>
<keyword evidence="1" id="KW-0472">Membrane</keyword>
<organism evidence="3 4">
    <name type="scientific">Desulfolutivibrio sulfodismutans</name>
    <dbReference type="NCBI Taxonomy" id="63561"/>
    <lineage>
        <taxon>Bacteria</taxon>
        <taxon>Pseudomonadati</taxon>
        <taxon>Thermodesulfobacteriota</taxon>
        <taxon>Desulfovibrionia</taxon>
        <taxon>Desulfovibrionales</taxon>
        <taxon>Desulfovibrionaceae</taxon>
        <taxon>Desulfolutivibrio</taxon>
    </lineage>
</organism>
<evidence type="ECO:0000313" key="3">
    <source>
        <dbReference type="EMBL" id="NDY56034.1"/>
    </source>
</evidence>
<dbReference type="RefSeq" id="WP_163301091.1">
    <property type="nucleotide sequence ID" value="NZ_JAAGRQ010000013.1"/>
</dbReference>
<keyword evidence="4" id="KW-1185">Reference proteome</keyword>
<dbReference type="AlphaFoldDB" id="A0A7K3NIL6"/>
<evidence type="ECO:0000259" key="2">
    <source>
        <dbReference type="Pfam" id="PF07811"/>
    </source>
</evidence>
<keyword evidence="1" id="KW-1133">Transmembrane helix</keyword>
<comment type="caution">
    <text evidence="3">The sequence shown here is derived from an EMBL/GenBank/DDBJ whole genome shotgun (WGS) entry which is preliminary data.</text>
</comment>
<keyword evidence="1" id="KW-0812">Transmembrane</keyword>
<evidence type="ECO:0000256" key="1">
    <source>
        <dbReference type="SAM" id="Phobius"/>
    </source>
</evidence>
<dbReference type="InterPro" id="IPR012495">
    <property type="entry name" value="TadE-like_dom"/>
</dbReference>
<feature type="transmembrane region" description="Helical" evidence="1">
    <location>
        <begin position="32"/>
        <end position="50"/>
    </location>
</feature>
<dbReference type="Proteomes" id="UP000469724">
    <property type="component" value="Unassembled WGS sequence"/>
</dbReference>
<sequence>MNAHRTQINQPPVSLRRLGAGGNCRGATVVEMALVLPLLILFITGIFDVANMMRISLGIQHAVRMGVALASSGAGVDTDTRSVEQVETEVKTQLALLGKSVAEGATISVTSWPGSNSAGDGTTGDLGGPCDTVEVKVDYNYPVLESFQAAMMLPMFASEEGGLSAIQPTVALSRAERRLNEPWATCN</sequence>
<accession>A0A7K3NIL6</accession>
<feature type="domain" description="TadE-like" evidence="2">
    <location>
        <begin position="26"/>
        <end position="67"/>
    </location>
</feature>
<proteinExistence type="predicted"/>
<dbReference type="EMBL" id="JAAGRQ010000013">
    <property type="protein sequence ID" value="NDY56034.1"/>
    <property type="molecule type" value="Genomic_DNA"/>
</dbReference>
<gene>
    <name evidence="3" type="ORF">G3N56_04650</name>
</gene>
<evidence type="ECO:0000313" key="4">
    <source>
        <dbReference type="Proteomes" id="UP000469724"/>
    </source>
</evidence>
<protein>
    <submittedName>
        <fullName evidence="3">Pilus assembly protein</fullName>
    </submittedName>
</protein>